<dbReference type="AlphaFoldDB" id="A0A7X0XC02"/>
<evidence type="ECO:0000313" key="1">
    <source>
        <dbReference type="EMBL" id="MBC1491406.1"/>
    </source>
</evidence>
<dbReference type="RefSeq" id="WP_185417166.1">
    <property type="nucleotide sequence ID" value="NZ_JAASTX010000006.1"/>
</dbReference>
<name>A0A7X0XC02_9LIST</name>
<dbReference type="EMBL" id="JAASTX010000006">
    <property type="protein sequence ID" value="MBC1491406.1"/>
    <property type="molecule type" value="Genomic_DNA"/>
</dbReference>
<organism evidence="1 2">
    <name type="scientific">Listeria booriae</name>
    <dbReference type="NCBI Taxonomy" id="1552123"/>
    <lineage>
        <taxon>Bacteria</taxon>
        <taxon>Bacillati</taxon>
        <taxon>Bacillota</taxon>
        <taxon>Bacilli</taxon>
        <taxon>Bacillales</taxon>
        <taxon>Listeriaceae</taxon>
        <taxon>Listeria</taxon>
    </lineage>
</organism>
<protein>
    <submittedName>
        <fullName evidence="1">Uncharacterized protein</fullName>
    </submittedName>
</protein>
<accession>A0A7X0XC02</accession>
<proteinExistence type="predicted"/>
<sequence length="86" mass="9501">MEEIKTTLVNPKSLEIVNHNINGDVSRATPVIVNGCKLGAGILGYELHGSNANETLTIAIKYHESMINDDFREKILNADEDIYLSD</sequence>
<gene>
    <name evidence="1" type="ORF">HCI99_06165</name>
</gene>
<comment type="caution">
    <text evidence="1">The sequence shown here is derived from an EMBL/GenBank/DDBJ whole genome shotgun (WGS) entry which is preliminary data.</text>
</comment>
<reference evidence="1 2" key="1">
    <citation type="submission" date="2020-03" db="EMBL/GenBank/DDBJ databases">
        <title>Soil Listeria distribution.</title>
        <authorList>
            <person name="Liao J."/>
            <person name="Wiedmann M."/>
        </authorList>
    </citation>
    <scope>NUCLEOTIDE SEQUENCE [LARGE SCALE GENOMIC DNA]</scope>
    <source>
        <strain evidence="1 2">FSL L7-1547</strain>
    </source>
</reference>
<evidence type="ECO:0000313" key="2">
    <source>
        <dbReference type="Proteomes" id="UP000533953"/>
    </source>
</evidence>
<dbReference type="Proteomes" id="UP000533953">
    <property type="component" value="Unassembled WGS sequence"/>
</dbReference>